<keyword evidence="11 16" id="KW-0520">NAD</keyword>
<keyword evidence="9 16" id="KW-0249">Electron transport</keyword>
<gene>
    <name evidence="19" type="primary">ND4</name>
</gene>
<feature type="transmembrane region" description="Helical" evidence="16">
    <location>
        <begin position="195"/>
        <end position="217"/>
    </location>
</feature>
<feature type="transmembrane region" description="Helical" evidence="16">
    <location>
        <begin position="260"/>
        <end position="279"/>
    </location>
</feature>
<feature type="transmembrane region" description="Helical" evidence="16">
    <location>
        <begin position="310"/>
        <end position="331"/>
    </location>
</feature>
<evidence type="ECO:0000259" key="17">
    <source>
        <dbReference type="Pfam" id="PF00361"/>
    </source>
</evidence>
<evidence type="ECO:0000256" key="3">
    <source>
        <dbReference type="ARBA" id="ARBA00012944"/>
    </source>
</evidence>
<keyword evidence="7 16" id="KW-0812">Transmembrane</keyword>
<dbReference type="Pfam" id="PF00361">
    <property type="entry name" value="Proton_antipo_M"/>
    <property type="match status" value="1"/>
</dbReference>
<dbReference type="PANTHER" id="PTHR43507">
    <property type="entry name" value="NADH-UBIQUINONE OXIDOREDUCTASE CHAIN 4"/>
    <property type="match status" value="1"/>
</dbReference>
<feature type="transmembrane region" description="Helical" evidence="16">
    <location>
        <begin position="390"/>
        <end position="415"/>
    </location>
</feature>
<dbReference type="NCBIfam" id="TIGR01972">
    <property type="entry name" value="NDH_I_M"/>
    <property type="match status" value="1"/>
</dbReference>
<keyword evidence="13 16" id="KW-0496">Mitochondrion</keyword>
<dbReference type="GO" id="GO:0008137">
    <property type="term" value="F:NADH dehydrogenase (ubiquinone) activity"/>
    <property type="evidence" value="ECO:0007669"/>
    <property type="project" value="UniProtKB-UniRule"/>
</dbReference>
<organism evidence="19">
    <name type="scientific">Moolgarda crenilabis</name>
    <name type="common">Fringelip mullet</name>
    <name type="synonym">Crenimugil crenilabis</name>
    <dbReference type="NCBI Taxonomy" id="143330"/>
    <lineage>
        <taxon>Eukaryota</taxon>
        <taxon>Metazoa</taxon>
        <taxon>Chordata</taxon>
        <taxon>Craniata</taxon>
        <taxon>Vertebrata</taxon>
        <taxon>Euteleostomi</taxon>
        <taxon>Actinopterygii</taxon>
        <taxon>Neopterygii</taxon>
        <taxon>Teleostei</taxon>
        <taxon>Neoteleostei</taxon>
        <taxon>Acanthomorphata</taxon>
        <taxon>Ovalentaria</taxon>
        <taxon>Mugilomorphae</taxon>
        <taxon>Mugilidae</taxon>
        <taxon>Moolgarda</taxon>
    </lineage>
</organism>
<dbReference type="InterPro" id="IPR003918">
    <property type="entry name" value="NADH_UbQ_OxRdtase"/>
</dbReference>
<comment type="subcellular location">
    <subcellularLocation>
        <location evidence="1 16">Mitochondrion membrane</location>
        <topology evidence="1 16">Multi-pass membrane protein</topology>
    </subcellularLocation>
</comment>
<evidence type="ECO:0000256" key="1">
    <source>
        <dbReference type="ARBA" id="ARBA00004225"/>
    </source>
</evidence>
<evidence type="ECO:0000256" key="15">
    <source>
        <dbReference type="ARBA" id="ARBA00049551"/>
    </source>
</evidence>
<dbReference type="GO" id="GO:0003954">
    <property type="term" value="F:NADH dehydrogenase activity"/>
    <property type="evidence" value="ECO:0007669"/>
    <property type="project" value="TreeGrafter"/>
</dbReference>
<comment type="catalytic activity">
    <reaction evidence="15 16">
        <text>a ubiquinone + NADH + 5 H(+)(in) = a ubiquinol + NAD(+) + 4 H(+)(out)</text>
        <dbReference type="Rhea" id="RHEA:29091"/>
        <dbReference type="Rhea" id="RHEA-COMP:9565"/>
        <dbReference type="Rhea" id="RHEA-COMP:9566"/>
        <dbReference type="ChEBI" id="CHEBI:15378"/>
        <dbReference type="ChEBI" id="CHEBI:16389"/>
        <dbReference type="ChEBI" id="CHEBI:17976"/>
        <dbReference type="ChEBI" id="CHEBI:57540"/>
        <dbReference type="ChEBI" id="CHEBI:57945"/>
        <dbReference type="EC" id="7.1.1.2"/>
    </reaction>
</comment>
<feature type="transmembrane region" description="Helical" evidence="16">
    <location>
        <begin position="224"/>
        <end position="245"/>
    </location>
</feature>
<keyword evidence="12 16" id="KW-0830">Ubiquinone</keyword>
<dbReference type="InterPro" id="IPR001750">
    <property type="entry name" value="ND/Mrp_TM"/>
</dbReference>
<feature type="transmembrane region" description="Helical" evidence="16">
    <location>
        <begin position="93"/>
        <end position="111"/>
    </location>
</feature>
<evidence type="ECO:0000256" key="5">
    <source>
        <dbReference type="ARBA" id="ARBA00022448"/>
    </source>
</evidence>
<dbReference type="AlphaFoldDB" id="I1T254"/>
<feature type="domain" description="NADH:quinone oxidoreductase/Mrp antiporter transmembrane" evidence="17">
    <location>
        <begin position="113"/>
        <end position="403"/>
    </location>
</feature>
<sequence>MLKVLIPTIMLALTAWIIPVKQLWSTALAYSLIIALISLKWLINPMETGWSFLGLHMATDSLSTPLLVLTCWLLPLMILASQNHVSPEPENRQRMYITLLTSLQIFLILAFGATEMIMFYVMFEATLIPTLIIITRWGNQAERLNAGTYFLFYTLAGSLPLLVALLLLQNNTGSLSLLTLQFSPPVLLLSYADKLWWAGCLIAFLVKMPLYGAHLWLPKAHVEAPIAGSMVLAAVLLKLGGYGMMRMMIMLEPLTKELSYPFIILALWGIIMTGSICLRQTDLKSLIAYSSVSHMGLVAAGILIQTPWGFSGALILMIAHGLTSSALFCLANTNYERTHSRTMVLARGLQMALPLMTTWWFTASLANLALPPLPNLMGELMIITSLFNWSWWTLILTGAGTLITAAYSLYMFLMTQRGPLPQHIIALDPSHSREHLLMALHLLPLLLLILKPELIWGWTA</sequence>
<feature type="transmembrane region" description="Helical" evidence="16">
    <location>
        <begin position="149"/>
        <end position="168"/>
    </location>
</feature>
<evidence type="ECO:0000256" key="16">
    <source>
        <dbReference type="RuleBase" id="RU003297"/>
    </source>
</evidence>
<keyword evidence="8" id="KW-1278">Translocase</keyword>
<evidence type="ECO:0000256" key="8">
    <source>
        <dbReference type="ARBA" id="ARBA00022967"/>
    </source>
</evidence>
<evidence type="ECO:0000256" key="2">
    <source>
        <dbReference type="ARBA" id="ARBA00009025"/>
    </source>
</evidence>
<protein>
    <recommendedName>
        <fullName evidence="4 16">NADH-ubiquinone oxidoreductase chain 4</fullName>
        <ecNumber evidence="3 16">7.1.1.2</ecNumber>
    </recommendedName>
</protein>
<evidence type="ECO:0000256" key="6">
    <source>
        <dbReference type="ARBA" id="ARBA00022660"/>
    </source>
</evidence>
<dbReference type="CTD" id="4538"/>
<dbReference type="PRINTS" id="PR01437">
    <property type="entry name" value="NUOXDRDTASE4"/>
</dbReference>
<evidence type="ECO:0000256" key="9">
    <source>
        <dbReference type="ARBA" id="ARBA00022982"/>
    </source>
</evidence>
<dbReference type="InterPro" id="IPR000260">
    <property type="entry name" value="NADH4_N"/>
</dbReference>
<evidence type="ECO:0000256" key="13">
    <source>
        <dbReference type="ARBA" id="ARBA00023128"/>
    </source>
</evidence>
<accession>I1T254</accession>
<evidence type="ECO:0000256" key="14">
    <source>
        <dbReference type="ARBA" id="ARBA00023136"/>
    </source>
</evidence>
<dbReference type="GO" id="GO:0042773">
    <property type="term" value="P:ATP synthesis coupled electron transport"/>
    <property type="evidence" value="ECO:0007669"/>
    <property type="project" value="InterPro"/>
</dbReference>
<dbReference type="Pfam" id="PF01059">
    <property type="entry name" value="Oxidored_q5_N"/>
    <property type="match status" value="1"/>
</dbReference>
<dbReference type="EC" id="7.1.1.2" evidence="3 16"/>
<keyword evidence="5 16" id="KW-0813">Transport</keyword>
<keyword evidence="14 16" id="KW-0472">Membrane</keyword>
<evidence type="ECO:0000259" key="18">
    <source>
        <dbReference type="Pfam" id="PF01059"/>
    </source>
</evidence>
<dbReference type="GO" id="GO:0015990">
    <property type="term" value="P:electron transport coupled proton transport"/>
    <property type="evidence" value="ECO:0007669"/>
    <property type="project" value="TreeGrafter"/>
</dbReference>
<feature type="domain" description="NADH:ubiquinone oxidoreductase chain 4 N-terminal" evidence="18">
    <location>
        <begin position="1"/>
        <end position="110"/>
    </location>
</feature>
<dbReference type="InterPro" id="IPR010227">
    <property type="entry name" value="NADH_Q_OxRdtase_chainM/4"/>
</dbReference>
<evidence type="ECO:0000256" key="11">
    <source>
        <dbReference type="ARBA" id="ARBA00023027"/>
    </source>
</evidence>
<evidence type="ECO:0000256" key="12">
    <source>
        <dbReference type="ARBA" id="ARBA00023075"/>
    </source>
</evidence>
<feature type="transmembrane region" description="Helical" evidence="16">
    <location>
        <begin position="352"/>
        <end position="370"/>
    </location>
</feature>
<reference evidence="19" key="1">
    <citation type="submission" date="2011-05" db="EMBL/GenBank/DDBJ databases">
        <title>Systematic placement and phylogenetic interrelationships of mugilid fishes (Teleostei: Mugiliformes) based on mitochondrial genomes.</title>
        <authorList>
            <person name="Xia R."/>
            <person name="Durand J.-D."/>
            <person name="Fu C."/>
        </authorList>
    </citation>
    <scope>NUCLEOTIDE SEQUENCE</scope>
</reference>
<dbReference type="GeneID" id="12798991"/>
<keyword evidence="6 16" id="KW-0679">Respiratory chain</keyword>
<feature type="transmembrane region" description="Helical" evidence="16">
    <location>
        <begin position="23"/>
        <end position="43"/>
    </location>
</feature>
<feature type="transmembrane region" description="Helical" evidence="16">
    <location>
        <begin position="63"/>
        <end position="81"/>
    </location>
</feature>
<keyword evidence="10 16" id="KW-1133">Transmembrane helix</keyword>
<comment type="similarity">
    <text evidence="2 16">Belongs to the complex I subunit 4 family.</text>
</comment>
<evidence type="ECO:0000313" key="19">
    <source>
        <dbReference type="EMBL" id="AEK53076.1"/>
    </source>
</evidence>
<geneLocation type="mitochondrion" evidence="19"/>
<evidence type="ECO:0000256" key="10">
    <source>
        <dbReference type="ARBA" id="ARBA00022989"/>
    </source>
</evidence>
<feature type="transmembrane region" description="Helical" evidence="16">
    <location>
        <begin position="286"/>
        <end position="304"/>
    </location>
</feature>
<dbReference type="RefSeq" id="YP_006303349.1">
    <property type="nucleotide sequence ID" value="NC_017884.1"/>
</dbReference>
<proteinExistence type="inferred from homology"/>
<dbReference type="PANTHER" id="PTHR43507:SF20">
    <property type="entry name" value="NADH-UBIQUINONE OXIDOREDUCTASE CHAIN 4"/>
    <property type="match status" value="1"/>
</dbReference>
<dbReference type="EMBL" id="JF911707">
    <property type="protein sequence ID" value="AEK53076.1"/>
    <property type="molecule type" value="Genomic_DNA"/>
</dbReference>
<evidence type="ECO:0000256" key="4">
    <source>
        <dbReference type="ARBA" id="ARBA00021006"/>
    </source>
</evidence>
<name>I1T254_MOOCR</name>
<dbReference type="GO" id="GO:0031966">
    <property type="term" value="C:mitochondrial membrane"/>
    <property type="evidence" value="ECO:0007669"/>
    <property type="project" value="UniProtKB-SubCell"/>
</dbReference>
<evidence type="ECO:0000256" key="7">
    <source>
        <dbReference type="ARBA" id="ARBA00022692"/>
    </source>
</evidence>
<comment type="function">
    <text evidence="16">Core subunit of the mitochondrial membrane respiratory chain NADH dehydrogenase (Complex I) which catalyzes electron transfer from NADH through the respiratory chain, using ubiquinone as an electron acceptor. Essential for the catalytic activity and assembly of complex I.</text>
</comment>
<dbReference type="GO" id="GO:0048039">
    <property type="term" value="F:ubiquinone binding"/>
    <property type="evidence" value="ECO:0007669"/>
    <property type="project" value="TreeGrafter"/>
</dbReference>
<feature type="transmembrane region" description="Helical" evidence="16">
    <location>
        <begin position="117"/>
        <end position="137"/>
    </location>
</feature>